<organism evidence="8 9">
    <name type="scientific">Capnocytophaga stomatis</name>
    <dbReference type="NCBI Taxonomy" id="1848904"/>
    <lineage>
        <taxon>Bacteria</taxon>
        <taxon>Pseudomonadati</taxon>
        <taxon>Bacteroidota</taxon>
        <taxon>Flavobacteriia</taxon>
        <taxon>Flavobacteriales</taxon>
        <taxon>Flavobacteriaceae</taxon>
        <taxon>Capnocytophaga</taxon>
    </lineage>
</organism>
<dbReference type="RefSeq" id="WP_095896639.1">
    <property type="nucleotide sequence ID" value="NZ_BOPK01000001.1"/>
</dbReference>
<dbReference type="GO" id="GO:0016020">
    <property type="term" value="C:membrane"/>
    <property type="evidence" value="ECO:0007669"/>
    <property type="project" value="UniProtKB-SubCell"/>
</dbReference>
<feature type="transmembrane region" description="Helical" evidence="6">
    <location>
        <begin position="95"/>
        <end position="113"/>
    </location>
</feature>
<dbReference type="KEGG" id="csto:CGC58_10390"/>
<feature type="transmembrane region" description="Helical" evidence="6">
    <location>
        <begin position="120"/>
        <end position="138"/>
    </location>
</feature>
<dbReference type="InterPro" id="IPR050638">
    <property type="entry name" value="AA-Vitamin_Transporters"/>
</dbReference>
<reference evidence="9" key="1">
    <citation type="submission" date="2017-06" db="EMBL/GenBank/DDBJ databases">
        <title>Capnocytophaga spp. assemblies.</title>
        <authorList>
            <person name="Gulvik C.A."/>
        </authorList>
    </citation>
    <scope>NUCLEOTIDE SEQUENCE [LARGE SCALE GENOMIC DNA]</scope>
    <source>
        <strain evidence="9">H2177</strain>
    </source>
</reference>
<keyword evidence="4 6" id="KW-1133">Transmembrane helix</keyword>
<feature type="domain" description="EamA" evidence="7">
    <location>
        <begin position="151"/>
        <end position="283"/>
    </location>
</feature>
<keyword evidence="3 6" id="KW-0812">Transmembrane</keyword>
<gene>
    <name evidence="8" type="ORF">CGC58_10390</name>
</gene>
<feature type="transmembrane region" description="Helical" evidence="6">
    <location>
        <begin position="7"/>
        <end position="26"/>
    </location>
</feature>
<feature type="transmembrane region" description="Helical" evidence="6">
    <location>
        <begin position="244"/>
        <end position="263"/>
    </location>
</feature>
<dbReference type="PANTHER" id="PTHR32322:SF2">
    <property type="entry name" value="EAMA DOMAIN-CONTAINING PROTEIN"/>
    <property type="match status" value="1"/>
</dbReference>
<evidence type="ECO:0000313" key="8">
    <source>
        <dbReference type="EMBL" id="ATA90091.1"/>
    </source>
</evidence>
<feature type="transmembrane region" description="Helical" evidence="6">
    <location>
        <begin position="212"/>
        <end position="235"/>
    </location>
</feature>
<feature type="transmembrane region" description="Helical" evidence="6">
    <location>
        <begin position="150"/>
        <end position="170"/>
    </location>
</feature>
<protein>
    <submittedName>
        <fullName evidence="8">EamA family transporter</fullName>
    </submittedName>
</protein>
<evidence type="ECO:0000259" key="7">
    <source>
        <dbReference type="Pfam" id="PF00892"/>
    </source>
</evidence>
<comment type="subcellular location">
    <subcellularLocation>
        <location evidence="1">Membrane</location>
        <topology evidence="1">Multi-pass membrane protein</topology>
    </subcellularLocation>
</comment>
<dbReference type="InterPro" id="IPR037185">
    <property type="entry name" value="EmrE-like"/>
</dbReference>
<feature type="transmembrane region" description="Helical" evidence="6">
    <location>
        <begin position="68"/>
        <end position="89"/>
    </location>
</feature>
<feature type="transmembrane region" description="Helical" evidence="6">
    <location>
        <begin position="269"/>
        <end position="287"/>
    </location>
</feature>
<dbReference type="SUPFAM" id="SSF103481">
    <property type="entry name" value="Multidrug resistance efflux transporter EmrE"/>
    <property type="match status" value="2"/>
</dbReference>
<sequence>MKLKLKGYILAFISAATYGMIPLFMIPIKKSDFSLDGALLYRFLIASVFILGYLLYTKESLKLTLREIYTFAFLGLLYALSSEFLFAAYDYLSPGIASTIFFMYPVVVAVILGTFFKGKISLPTILSLLIVLIGIFILSVKDISSFSIDYFGLFVAFMGAFVYGVYMVVVNQTHLSASGIKIAFYSMLFSSAYFLGKSLILESKIPVPEGTMFLHLTIFSLITTVLSVTTLIYAIRYIGSTPTAIMGAIEPVIAVGISVGLFAEELTTTLIIGVILIIIGVLIDIIFGQKEKQ</sequence>
<feature type="transmembrane region" description="Helical" evidence="6">
    <location>
        <begin position="38"/>
        <end position="56"/>
    </location>
</feature>
<feature type="transmembrane region" description="Helical" evidence="6">
    <location>
        <begin position="182"/>
        <end position="200"/>
    </location>
</feature>
<evidence type="ECO:0000256" key="4">
    <source>
        <dbReference type="ARBA" id="ARBA00022989"/>
    </source>
</evidence>
<keyword evidence="5 6" id="KW-0472">Membrane</keyword>
<dbReference type="InterPro" id="IPR000620">
    <property type="entry name" value="EamA_dom"/>
</dbReference>
<dbReference type="Pfam" id="PF00892">
    <property type="entry name" value="EamA"/>
    <property type="match status" value="2"/>
</dbReference>
<dbReference type="AlphaFoldDB" id="A0A250FYL3"/>
<accession>A0A250FYL3</accession>
<evidence type="ECO:0000256" key="5">
    <source>
        <dbReference type="ARBA" id="ARBA00023136"/>
    </source>
</evidence>
<comment type="similarity">
    <text evidence="2">Belongs to the EamA transporter family.</text>
</comment>
<dbReference type="PANTHER" id="PTHR32322">
    <property type="entry name" value="INNER MEMBRANE TRANSPORTER"/>
    <property type="match status" value="1"/>
</dbReference>
<evidence type="ECO:0000256" key="2">
    <source>
        <dbReference type="ARBA" id="ARBA00007362"/>
    </source>
</evidence>
<evidence type="ECO:0000256" key="1">
    <source>
        <dbReference type="ARBA" id="ARBA00004141"/>
    </source>
</evidence>
<dbReference type="OrthoDB" id="9806740at2"/>
<evidence type="ECO:0000313" key="9">
    <source>
        <dbReference type="Proteomes" id="UP000217348"/>
    </source>
</evidence>
<evidence type="ECO:0000256" key="6">
    <source>
        <dbReference type="SAM" id="Phobius"/>
    </source>
</evidence>
<name>A0A250FYL3_9FLAO</name>
<dbReference type="Proteomes" id="UP000217348">
    <property type="component" value="Chromosome"/>
</dbReference>
<evidence type="ECO:0000256" key="3">
    <source>
        <dbReference type="ARBA" id="ARBA00022692"/>
    </source>
</evidence>
<dbReference type="EMBL" id="CP022387">
    <property type="protein sequence ID" value="ATA90091.1"/>
    <property type="molecule type" value="Genomic_DNA"/>
</dbReference>
<feature type="domain" description="EamA" evidence="7">
    <location>
        <begin position="6"/>
        <end position="139"/>
    </location>
</feature>
<proteinExistence type="inferred from homology"/>